<evidence type="ECO:0000313" key="2">
    <source>
        <dbReference type="Proteomes" id="UP000069940"/>
    </source>
</evidence>
<keyword evidence="2" id="KW-1185">Reference proteome</keyword>
<dbReference type="EnsemblMetazoa" id="AALFPA23_022115.R32756">
    <property type="protein sequence ID" value="AALFPA23_022115.P32756"/>
    <property type="gene ID" value="AALFPA23_022115"/>
</dbReference>
<dbReference type="Proteomes" id="UP000069940">
    <property type="component" value="Unassembled WGS sequence"/>
</dbReference>
<organism evidence="1 2">
    <name type="scientific">Aedes albopictus</name>
    <name type="common">Asian tiger mosquito</name>
    <name type="synonym">Stegomyia albopicta</name>
    <dbReference type="NCBI Taxonomy" id="7160"/>
    <lineage>
        <taxon>Eukaryota</taxon>
        <taxon>Metazoa</taxon>
        <taxon>Ecdysozoa</taxon>
        <taxon>Arthropoda</taxon>
        <taxon>Hexapoda</taxon>
        <taxon>Insecta</taxon>
        <taxon>Pterygota</taxon>
        <taxon>Neoptera</taxon>
        <taxon>Endopterygota</taxon>
        <taxon>Diptera</taxon>
        <taxon>Nematocera</taxon>
        <taxon>Culicoidea</taxon>
        <taxon>Culicidae</taxon>
        <taxon>Culicinae</taxon>
        <taxon>Aedini</taxon>
        <taxon>Aedes</taxon>
        <taxon>Stegomyia</taxon>
    </lineage>
</organism>
<evidence type="ECO:0000313" key="1">
    <source>
        <dbReference type="EnsemblMetazoa" id="AALFPA23_022115.P32756"/>
    </source>
</evidence>
<name>A0ABM1ZVR4_AEDAL</name>
<evidence type="ECO:0008006" key="3">
    <source>
        <dbReference type="Google" id="ProtNLM"/>
    </source>
</evidence>
<sequence length="313" mass="35364">MTSAVLFFLCYGIDGLVKAPHFGRTSLIFSLSYTAASGLSFSFHATTMLASALARNALYGRPHSLSIAVLDSNGYDGVVFSMLWHRRARERSTLRSYQSQFFPFLTLRYTAASGLSFSLHATMILVSAALDGRPHSLSIAVLDSNGYDGVVFSLLWHRRARESSTLRSYQSHFFPPFLTLRYTAASRLSFFHATMIVASALVRNALYGRPHSLSIALLDSNGYDGVVFSLLWHRRARESSTLRSYQSQFFPPFLTLSYTATSGLPFPLYVTKPTKSRSLYERRRHIFSHGLWIFSFSDFSLHWTCIALHYYCT</sequence>
<dbReference type="RefSeq" id="XP_062711463.1">
    <property type="nucleotide sequence ID" value="XM_062855479.1"/>
</dbReference>
<accession>A0ABM1ZVR4</accession>
<reference evidence="2" key="1">
    <citation type="journal article" date="2015" name="Proc. Natl. Acad. Sci. U.S.A.">
        <title>Genome sequence of the Asian Tiger mosquito, Aedes albopictus, reveals insights into its biology, genetics, and evolution.</title>
        <authorList>
            <person name="Chen X.G."/>
            <person name="Jiang X."/>
            <person name="Gu J."/>
            <person name="Xu M."/>
            <person name="Wu Y."/>
            <person name="Deng Y."/>
            <person name="Zhang C."/>
            <person name="Bonizzoni M."/>
            <person name="Dermauw W."/>
            <person name="Vontas J."/>
            <person name="Armbruster P."/>
            <person name="Huang X."/>
            <person name="Yang Y."/>
            <person name="Zhang H."/>
            <person name="He W."/>
            <person name="Peng H."/>
            <person name="Liu Y."/>
            <person name="Wu K."/>
            <person name="Chen J."/>
            <person name="Lirakis M."/>
            <person name="Topalis P."/>
            <person name="Van Leeuwen T."/>
            <person name="Hall A.B."/>
            <person name="Jiang X."/>
            <person name="Thorpe C."/>
            <person name="Mueller R.L."/>
            <person name="Sun C."/>
            <person name="Waterhouse R.M."/>
            <person name="Yan G."/>
            <person name="Tu Z.J."/>
            <person name="Fang X."/>
            <person name="James A.A."/>
        </authorList>
    </citation>
    <scope>NUCLEOTIDE SEQUENCE [LARGE SCALE GENOMIC DNA]</scope>
    <source>
        <strain evidence="2">Foshan</strain>
    </source>
</reference>
<dbReference type="GeneID" id="134289533"/>
<proteinExistence type="predicted"/>
<protein>
    <recommendedName>
        <fullName evidence="3">Secreted protein</fullName>
    </recommendedName>
</protein>
<reference evidence="1" key="2">
    <citation type="submission" date="2025-05" db="UniProtKB">
        <authorList>
            <consortium name="EnsemblMetazoa"/>
        </authorList>
    </citation>
    <scope>IDENTIFICATION</scope>
    <source>
        <strain evidence="1">Foshan</strain>
    </source>
</reference>